<keyword evidence="1" id="KW-0560">Oxidoreductase</keyword>
<evidence type="ECO:0000313" key="3">
    <source>
        <dbReference type="WBParaSite" id="nRc.2.0.1.t45975-RA"/>
    </source>
</evidence>
<dbReference type="Pfam" id="PF00106">
    <property type="entry name" value="adh_short"/>
    <property type="match status" value="1"/>
</dbReference>
<dbReference type="GO" id="GO:0016491">
    <property type="term" value="F:oxidoreductase activity"/>
    <property type="evidence" value="ECO:0007669"/>
    <property type="project" value="UniProtKB-KW"/>
</dbReference>
<evidence type="ECO:0000256" key="1">
    <source>
        <dbReference type="ARBA" id="ARBA00023002"/>
    </source>
</evidence>
<dbReference type="InterPro" id="IPR036291">
    <property type="entry name" value="NAD(P)-bd_dom_sf"/>
</dbReference>
<dbReference type="Gene3D" id="3.40.50.720">
    <property type="entry name" value="NAD(P)-binding Rossmann-like Domain"/>
    <property type="match status" value="1"/>
</dbReference>
<dbReference type="InterPro" id="IPR002347">
    <property type="entry name" value="SDR_fam"/>
</dbReference>
<dbReference type="WBParaSite" id="nRc.2.0.1.t45975-RA">
    <property type="protein sequence ID" value="nRc.2.0.1.t45975-RA"/>
    <property type="gene ID" value="nRc.2.0.1.g45975"/>
</dbReference>
<organism evidence="2 3">
    <name type="scientific">Romanomermis culicivorax</name>
    <name type="common">Nematode worm</name>
    <dbReference type="NCBI Taxonomy" id="13658"/>
    <lineage>
        <taxon>Eukaryota</taxon>
        <taxon>Metazoa</taxon>
        <taxon>Ecdysozoa</taxon>
        <taxon>Nematoda</taxon>
        <taxon>Enoplea</taxon>
        <taxon>Dorylaimia</taxon>
        <taxon>Mermithida</taxon>
        <taxon>Mermithoidea</taxon>
        <taxon>Mermithidae</taxon>
        <taxon>Romanomermis</taxon>
    </lineage>
</organism>
<evidence type="ECO:0000313" key="2">
    <source>
        <dbReference type="Proteomes" id="UP000887565"/>
    </source>
</evidence>
<keyword evidence="2" id="KW-1185">Reference proteome</keyword>
<dbReference type="Proteomes" id="UP000887565">
    <property type="component" value="Unplaced"/>
</dbReference>
<sequence>FWIKGRQFGGKESAKGKIAIVTGANCGIGKQIVRILNEKGAKVYLACRSLENGQKAMAQLAAVGCQIDRLILLEVDLCSFASVRNFVDQFKERETKLDILVNNAGIMFYPKF</sequence>
<dbReference type="OMA" id="NMEVANE"/>
<dbReference type="AlphaFoldDB" id="A0A915L4G9"/>
<dbReference type="SUPFAM" id="SSF51735">
    <property type="entry name" value="NAD(P)-binding Rossmann-fold domains"/>
    <property type="match status" value="1"/>
</dbReference>
<name>A0A915L4G9_ROMCU</name>
<dbReference type="PRINTS" id="PR00081">
    <property type="entry name" value="GDHRDH"/>
</dbReference>
<dbReference type="PANTHER" id="PTHR43157">
    <property type="entry name" value="PHOSPHATIDYLINOSITOL-GLYCAN BIOSYNTHESIS CLASS F PROTEIN-RELATED"/>
    <property type="match status" value="1"/>
</dbReference>
<protein>
    <submittedName>
        <fullName evidence="3">Uncharacterized protein</fullName>
    </submittedName>
</protein>
<accession>A0A915L4G9</accession>
<reference evidence="3" key="1">
    <citation type="submission" date="2022-11" db="UniProtKB">
        <authorList>
            <consortium name="WormBaseParasite"/>
        </authorList>
    </citation>
    <scope>IDENTIFICATION</scope>
</reference>
<proteinExistence type="predicted"/>
<dbReference type="PANTHER" id="PTHR43157:SF31">
    <property type="entry name" value="PHOSPHATIDYLINOSITOL-GLYCAN BIOSYNTHESIS CLASS F PROTEIN"/>
    <property type="match status" value="1"/>
</dbReference>